<dbReference type="STRING" id="1120989.SAMN02745227_00133"/>
<evidence type="ECO:0000256" key="5">
    <source>
        <dbReference type="ARBA" id="ARBA00022989"/>
    </source>
</evidence>
<dbReference type="GO" id="GO:0005886">
    <property type="term" value="C:plasma membrane"/>
    <property type="evidence" value="ECO:0007669"/>
    <property type="project" value="UniProtKB-SubCell"/>
</dbReference>
<evidence type="ECO:0000256" key="1">
    <source>
        <dbReference type="ARBA" id="ARBA00004162"/>
    </source>
</evidence>
<feature type="domain" description="OmpA-like" evidence="9">
    <location>
        <begin position="116"/>
        <end position="237"/>
    </location>
</feature>
<evidence type="ECO:0000256" key="2">
    <source>
        <dbReference type="ARBA" id="ARBA00008914"/>
    </source>
</evidence>
<evidence type="ECO:0000313" key="10">
    <source>
        <dbReference type="EMBL" id="SHJ58753.1"/>
    </source>
</evidence>
<organism evidence="10 11">
    <name type="scientific">Anaerobranca californiensis DSM 14826</name>
    <dbReference type="NCBI Taxonomy" id="1120989"/>
    <lineage>
        <taxon>Bacteria</taxon>
        <taxon>Bacillati</taxon>
        <taxon>Bacillota</taxon>
        <taxon>Clostridia</taxon>
        <taxon>Eubacteriales</taxon>
        <taxon>Proteinivoracaceae</taxon>
        <taxon>Anaerobranca</taxon>
    </lineage>
</organism>
<dbReference type="PANTHER" id="PTHR30329:SF21">
    <property type="entry name" value="LIPOPROTEIN YIAD-RELATED"/>
    <property type="match status" value="1"/>
</dbReference>
<dbReference type="InterPro" id="IPR050330">
    <property type="entry name" value="Bact_OuterMem_StrucFunc"/>
</dbReference>
<evidence type="ECO:0000313" key="11">
    <source>
        <dbReference type="Proteomes" id="UP000243547"/>
    </source>
</evidence>
<dbReference type="PANTHER" id="PTHR30329">
    <property type="entry name" value="STATOR ELEMENT OF FLAGELLAR MOTOR COMPLEX"/>
    <property type="match status" value="1"/>
</dbReference>
<proteinExistence type="inferred from homology"/>
<evidence type="ECO:0000259" key="9">
    <source>
        <dbReference type="PROSITE" id="PS51123"/>
    </source>
</evidence>
<name>A0A1M6KIG9_9FIRM</name>
<dbReference type="AlphaFoldDB" id="A0A1M6KIG9"/>
<dbReference type="Pfam" id="PF13677">
    <property type="entry name" value="MotB_plug"/>
    <property type="match status" value="1"/>
</dbReference>
<reference evidence="11" key="1">
    <citation type="submission" date="2016-11" db="EMBL/GenBank/DDBJ databases">
        <authorList>
            <person name="Varghese N."/>
            <person name="Submissions S."/>
        </authorList>
    </citation>
    <scope>NUCLEOTIDE SEQUENCE [LARGE SCALE GENOMIC DNA]</scope>
    <source>
        <strain evidence="11">DSM 14826</strain>
    </source>
</reference>
<evidence type="ECO:0000256" key="3">
    <source>
        <dbReference type="ARBA" id="ARBA00022475"/>
    </source>
</evidence>
<sequence length="239" mass="27110">MRRRNNQEESSSQHSWLLTYSDVITLVLCMFVMLYSFSTIDMQKFQQLVASLNQSLSGVLDGGKIIDIDDLDNLPKDEDQDENQKDQDDELLETYQQLVGLIKEYGLEDSIYVGIETKGIEIRFKDSILFDSGKADLKPSAFELLTKLTLILQKIDNEILVEGHTDNVPINTIIFPSNWELSAARAISVVKYFIDQGISPKRLGALGYGEFRPIATNKTAEGRQTNRRVNIIVLRSTEK</sequence>
<feature type="transmembrane region" description="Helical" evidence="8">
    <location>
        <begin position="16"/>
        <end position="37"/>
    </location>
</feature>
<dbReference type="PROSITE" id="PS51123">
    <property type="entry name" value="OMPA_2"/>
    <property type="match status" value="1"/>
</dbReference>
<evidence type="ECO:0000256" key="8">
    <source>
        <dbReference type="SAM" id="Phobius"/>
    </source>
</evidence>
<keyword evidence="5 8" id="KW-1133">Transmembrane helix</keyword>
<dbReference type="Proteomes" id="UP000243547">
    <property type="component" value="Unassembled WGS sequence"/>
</dbReference>
<keyword evidence="6 7" id="KW-0472">Membrane</keyword>
<protein>
    <submittedName>
        <fullName evidence="10">Chemotaxis protein MotB</fullName>
    </submittedName>
</protein>
<dbReference type="PRINTS" id="PR01023">
    <property type="entry name" value="NAFLGMOTY"/>
</dbReference>
<evidence type="ECO:0000256" key="7">
    <source>
        <dbReference type="PROSITE-ProRule" id="PRU00473"/>
    </source>
</evidence>
<comment type="subcellular location">
    <subcellularLocation>
        <location evidence="1">Cell membrane</location>
        <topology evidence="1">Single-pass membrane protein</topology>
    </subcellularLocation>
</comment>
<evidence type="ECO:0000256" key="4">
    <source>
        <dbReference type="ARBA" id="ARBA00022692"/>
    </source>
</evidence>
<comment type="similarity">
    <text evidence="2">Belongs to the MotB family.</text>
</comment>
<dbReference type="OrthoDB" id="9815217at2"/>
<dbReference type="InterPro" id="IPR006665">
    <property type="entry name" value="OmpA-like"/>
</dbReference>
<dbReference type="SUPFAM" id="SSF103088">
    <property type="entry name" value="OmpA-like"/>
    <property type="match status" value="1"/>
</dbReference>
<keyword evidence="11" id="KW-1185">Reference proteome</keyword>
<dbReference type="InterPro" id="IPR025713">
    <property type="entry name" value="MotB-like_N_dom"/>
</dbReference>
<dbReference type="Pfam" id="PF00691">
    <property type="entry name" value="OmpA"/>
    <property type="match status" value="1"/>
</dbReference>
<keyword evidence="4 8" id="KW-0812">Transmembrane</keyword>
<gene>
    <name evidence="10" type="ORF">SAMN02745227_00133</name>
</gene>
<dbReference type="Gene3D" id="3.30.1330.60">
    <property type="entry name" value="OmpA-like domain"/>
    <property type="match status" value="1"/>
</dbReference>
<evidence type="ECO:0000256" key="6">
    <source>
        <dbReference type="ARBA" id="ARBA00023136"/>
    </source>
</evidence>
<accession>A0A1M6KIG9</accession>
<dbReference type="RefSeq" id="WP_072905349.1">
    <property type="nucleotide sequence ID" value="NZ_FRAI01000005.1"/>
</dbReference>
<dbReference type="InterPro" id="IPR036737">
    <property type="entry name" value="OmpA-like_sf"/>
</dbReference>
<dbReference type="EMBL" id="FRAI01000005">
    <property type="protein sequence ID" value="SHJ58753.1"/>
    <property type="molecule type" value="Genomic_DNA"/>
</dbReference>
<keyword evidence="3" id="KW-1003">Cell membrane</keyword>
<dbReference type="CDD" id="cd07185">
    <property type="entry name" value="OmpA_C-like"/>
    <property type="match status" value="1"/>
</dbReference>